<evidence type="ECO:0000313" key="2">
    <source>
        <dbReference type="EMBL" id="KAF8397595.1"/>
    </source>
</evidence>
<evidence type="ECO:0000313" key="3">
    <source>
        <dbReference type="Proteomes" id="UP000655225"/>
    </source>
</evidence>
<comment type="caution">
    <text evidence="2">The sequence shown here is derived from an EMBL/GenBank/DDBJ whole genome shotgun (WGS) entry which is preliminary data.</text>
</comment>
<dbReference type="PANTHER" id="PTHR48227">
    <property type="entry name" value="DNA TOPOISOMERASE 1-LIKE"/>
    <property type="match status" value="1"/>
</dbReference>
<gene>
    <name evidence="2" type="ORF">HHK36_016515</name>
</gene>
<sequence>MKTISGRLVSSKPISLSKAASVLSTFVSAETGASQAVSAYLKRASASFNELVQFHRELKTGRSKRKHQKTRVEAVDNENLMDARKNPREDRGRILEEQSYGYHGISEGGNVDDVGRNIGTKKKRKNSDFNDRRAKIEEREEKSKGRKKRTHTESKDEVTRSEAMGMEVPLDEEPEVQGGGQPSSSTGPSPVLPEVSMFSSCGTLKYVFVNDCYQKSLQEHEPSLK</sequence>
<dbReference type="OMA" id="HRELKTG"/>
<dbReference type="AlphaFoldDB" id="A0A834YZP9"/>
<name>A0A834YZP9_TETSI</name>
<keyword evidence="3" id="KW-1185">Reference proteome</keyword>
<reference evidence="2 3" key="1">
    <citation type="submission" date="2020-04" db="EMBL/GenBank/DDBJ databases">
        <title>Plant Genome Project.</title>
        <authorList>
            <person name="Zhang R.-G."/>
        </authorList>
    </citation>
    <scope>NUCLEOTIDE SEQUENCE [LARGE SCALE GENOMIC DNA]</scope>
    <source>
        <strain evidence="2">YNK0</strain>
        <tissue evidence="2">Leaf</tissue>
    </source>
</reference>
<proteinExistence type="predicted"/>
<organism evidence="2 3">
    <name type="scientific">Tetracentron sinense</name>
    <name type="common">Spur-leaf</name>
    <dbReference type="NCBI Taxonomy" id="13715"/>
    <lineage>
        <taxon>Eukaryota</taxon>
        <taxon>Viridiplantae</taxon>
        <taxon>Streptophyta</taxon>
        <taxon>Embryophyta</taxon>
        <taxon>Tracheophyta</taxon>
        <taxon>Spermatophyta</taxon>
        <taxon>Magnoliopsida</taxon>
        <taxon>Trochodendrales</taxon>
        <taxon>Trochodendraceae</taxon>
        <taxon>Tetracentron</taxon>
    </lineage>
</organism>
<feature type="compositionally biased region" description="Basic and acidic residues" evidence="1">
    <location>
        <begin position="81"/>
        <end position="96"/>
    </location>
</feature>
<dbReference type="EMBL" id="JABCRI010000011">
    <property type="protein sequence ID" value="KAF8397595.1"/>
    <property type="molecule type" value="Genomic_DNA"/>
</dbReference>
<feature type="compositionally biased region" description="Basic and acidic residues" evidence="1">
    <location>
        <begin position="151"/>
        <end position="160"/>
    </location>
</feature>
<feature type="compositionally biased region" description="Basic and acidic residues" evidence="1">
    <location>
        <begin position="126"/>
        <end position="143"/>
    </location>
</feature>
<dbReference type="PANTHER" id="PTHR48227:SF1">
    <property type="entry name" value="DNA LIGASE 1-LIKE"/>
    <property type="match status" value="1"/>
</dbReference>
<protein>
    <submittedName>
        <fullName evidence="2">Uncharacterized protein</fullName>
    </submittedName>
</protein>
<evidence type="ECO:0000256" key="1">
    <source>
        <dbReference type="SAM" id="MobiDB-lite"/>
    </source>
</evidence>
<accession>A0A834YZP9</accession>
<dbReference type="OrthoDB" id="696117at2759"/>
<feature type="region of interest" description="Disordered" evidence="1">
    <location>
        <begin position="59"/>
        <end position="194"/>
    </location>
</feature>
<dbReference type="Proteomes" id="UP000655225">
    <property type="component" value="Unassembled WGS sequence"/>
</dbReference>